<feature type="domain" description="Large ribosomal subunit protein uL2 C-terminal" evidence="7">
    <location>
        <begin position="104"/>
        <end position="233"/>
    </location>
</feature>
<evidence type="ECO:0000256" key="6">
    <source>
        <dbReference type="SAM" id="MobiDB-lite"/>
    </source>
</evidence>
<keyword evidence="2 9" id="KW-0689">Ribosomal protein</keyword>
<evidence type="ECO:0000259" key="7">
    <source>
        <dbReference type="SMART" id="SM01382"/>
    </source>
</evidence>
<dbReference type="GO" id="GO:0003723">
    <property type="term" value="F:RNA binding"/>
    <property type="evidence" value="ECO:0007669"/>
    <property type="project" value="InterPro"/>
</dbReference>
<comment type="caution">
    <text evidence="9">The sequence shown here is derived from an EMBL/GenBank/DDBJ whole genome shotgun (WGS) entry which is preliminary data.</text>
</comment>
<feature type="domain" description="Large ribosomal subunit protein uL2 RNA-binding" evidence="8">
    <location>
        <begin position="22"/>
        <end position="98"/>
    </location>
</feature>
<protein>
    <recommendedName>
        <fullName evidence="4">Large ribosomal subunit protein uL2</fullName>
    </recommendedName>
    <alternativeName>
        <fullName evidence="5">50S ribosomal protein L2</fullName>
    </alternativeName>
</protein>
<dbReference type="InterPro" id="IPR022669">
    <property type="entry name" value="Ribosomal_uL2_C"/>
</dbReference>
<dbReference type="InterPro" id="IPR022666">
    <property type="entry name" value="Ribosomal_uL2_RNA-bd_dom"/>
</dbReference>
<dbReference type="AlphaFoldDB" id="A0A0G1C6V8"/>
<comment type="similarity">
    <text evidence="1">Belongs to the universal ribosomal protein uL2 family.</text>
</comment>
<evidence type="ECO:0000259" key="8">
    <source>
        <dbReference type="SMART" id="SM01383"/>
    </source>
</evidence>
<evidence type="ECO:0000313" key="10">
    <source>
        <dbReference type="Proteomes" id="UP000034320"/>
    </source>
</evidence>
<dbReference type="PANTHER" id="PTHR13691:SF5">
    <property type="entry name" value="LARGE RIBOSOMAL SUBUNIT PROTEIN UL2M"/>
    <property type="match status" value="1"/>
</dbReference>
<accession>A0A0G1C6V8</accession>
<reference evidence="9 10" key="1">
    <citation type="journal article" date="2015" name="Nature">
        <title>rRNA introns, odd ribosomes, and small enigmatic genomes across a large radiation of phyla.</title>
        <authorList>
            <person name="Brown C.T."/>
            <person name="Hug L.A."/>
            <person name="Thomas B.C."/>
            <person name="Sharon I."/>
            <person name="Castelle C.J."/>
            <person name="Singh A."/>
            <person name="Wilkins M.J."/>
            <person name="Williams K.H."/>
            <person name="Banfield J.F."/>
        </authorList>
    </citation>
    <scope>NUCLEOTIDE SEQUENCE [LARGE SCALE GENOMIC DNA]</scope>
</reference>
<organism evidence="9 10">
    <name type="scientific">Candidatus Gottesmanbacteria bacterium GW2011_GWA2_42_18</name>
    <dbReference type="NCBI Taxonomy" id="1618442"/>
    <lineage>
        <taxon>Bacteria</taxon>
        <taxon>Candidatus Gottesmaniibacteriota</taxon>
    </lineage>
</organism>
<evidence type="ECO:0000256" key="4">
    <source>
        <dbReference type="ARBA" id="ARBA00035242"/>
    </source>
</evidence>
<dbReference type="Gene3D" id="2.40.50.140">
    <property type="entry name" value="Nucleic acid-binding proteins"/>
    <property type="match status" value="1"/>
</dbReference>
<dbReference type="FunFam" id="4.10.950.10:FF:000001">
    <property type="entry name" value="50S ribosomal protein L2"/>
    <property type="match status" value="1"/>
</dbReference>
<dbReference type="Proteomes" id="UP000034320">
    <property type="component" value="Unassembled WGS sequence"/>
</dbReference>
<evidence type="ECO:0000256" key="3">
    <source>
        <dbReference type="ARBA" id="ARBA00023274"/>
    </source>
</evidence>
<feature type="region of interest" description="Disordered" evidence="6">
    <location>
        <begin position="1"/>
        <end position="34"/>
    </location>
</feature>
<evidence type="ECO:0000256" key="2">
    <source>
        <dbReference type="ARBA" id="ARBA00022980"/>
    </source>
</evidence>
<dbReference type="InterPro" id="IPR005880">
    <property type="entry name" value="Ribosomal_uL2_bac/org-type"/>
</dbReference>
<proteinExistence type="inferred from homology"/>
<dbReference type="Gene3D" id="2.30.30.30">
    <property type="match status" value="1"/>
</dbReference>
<gene>
    <name evidence="9" type="ORF">UV09_C0041G0005</name>
</gene>
<dbReference type="PATRIC" id="fig|1618442.3.peg.1241"/>
<dbReference type="PANTHER" id="PTHR13691">
    <property type="entry name" value="RIBOSOMAL PROTEIN L2"/>
    <property type="match status" value="1"/>
</dbReference>
<dbReference type="GO" id="GO:0003735">
    <property type="term" value="F:structural constituent of ribosome"/>
    <property type="evidence" value="ECO:0007669"/>
    <property type="project" value="InterPro"/>
</dbReference>
<dbReference type="InterPro" id="IPR008991">
    <property type="entry name" value="Translation_prot_SH3-like_sf"/>
</dbReference>
<dbReference type="GO" id="GO:0015934">
    <property type="term" value="C:large ribosomal subunit"/>
    <property type="evidence" value="ECO:0007669"/>
    <property type="project" value="InterPro"/>
</dbReference>
<dbReference type="Pfam" id="PF03947">
    <property type="entry name" value="Ribosomal_L2_C"/>
    <property type="match status" value="1"/>
</dbReference>
<dbReference type="GO" id="GO:0016740">
    <property type="term" value="F:transferase activity"/>
    <property type="evidence" value="ECO:0007669"/>
    <property type="project" value="InterPro"/>
</dbReference>
<dbReference type="Gene3D" id="4.10.950.10">
    <property type="entry name" value="Ribosomal protein L2, domain 3"/>
    <property type="match status" value="1"/>
</dbReference>
<dbReference type="GO" id="GO:0002181">
    <property type="term" value="P:cytoplasmic translation"/>
    <property type="evidence" value="ECO:0007669"/>
    <property type="project" value="TreeGrafter"/>
</dbReference>
<dbReference type="InterPro" id="IPR012340">
    <property type="entry name" value="NA-bd_OB-fold"/>
</dbReference>
<keyword evidence="3" id="KW-0687">Ribonucleoprotein</keyword>
<dbReference type="SUPFAM" id="SSF50104">
    <property type="entry name" value="Translation proteins SH3-like domain"/>
    <property type="match status" value="1"/>
</dbReference>
<dbReference type="InterPro" id="IPR002171">
    <property type="entry name" value="Ribosomal_uL2"/>
</dbReference>
<dbReference type="SUPFAM" id="SSF50249">
    <property type="entry name" value="Nucleic acid-binding proteins"/>
    <property type="match status" value="1"/>
</dbReference>
<dbReference type="Pfam" id="PF00181">
    <property type="entry name" value="Ribosomal_L2_N"/>
    <property type="match status" value="1"/>
</dbReference>
<dbReference type="PIRSF" id="PIRSF002158">
    <property type="entry name" value="Ribosomal_L2"/>
    <property type="match status" value="1"/>
</dbReference>
<dbReference type="SMART" id="SM01382">
    <property type="entry name" value="Ribosomal_L2_C"/>
    <property type="match status" value="1"/>
</dbReference>
<evidence type="ECO:0000256" key="5">
    <source>
        <dbReference type="ARBA" id="ARBA00035459"/>
    </source>
</evidence>
<dbReference type="SMART" id="SM01383">
    <property type="entry name" value="Ribosomal_L2"/>
    <property type="match status" value="1"/>
</dbReference>
<evidence type="ECO:0000256" key="1">
    <source>
        <dbReference type="ARBA" id="ARBA00005636"/>
    </source>
</evidence>
<dbReference type="FunFam" id="2.30.30.30:FF:000001">
    <property type="entry name" value="50S ribosomal protein L2"/>
    <property type="match status" value="1"/>
</dbReference>
<dbReference type="NCBIfam" id="TIGR01171">
    <property type="entry name" value="rplB_bact"/>
    <property type="match status" value="1"/>
</dbReference>
<dbReference type="InterPro" id="IPR014722">
    <property type="entry name" value="Rib_uL2_dom2"/>
</dbReference>
<dbReference type="InterPro" id="IPR014726">
    <property type="entry name" value="Ribosomal_uL2_dom3"/>
</dbReference>
<name>A0A0G1C6V8_9BACT</name>
<feature type="region of interest" description="Disordered" evidence="6">
    <location>
        <begin position="197"/>
        <end position="236"/>
    </location>
</feature>
<dbReference type="EMBL" id="LCDD01000041">
    <property type="protein sequence ID" value="KKS45373.1"/>
    <property type="molecule type" value="Genomic_DNA"/>
</dbReference>
<evidence type="ECO:0000313" key="9">
    <source>
        <dbReference type="EMBL" id="KKS45373.1"/>
    </source>
</evidence>
<feature type="compositionally biased region" description="Polar residues" evidence="6">
    <location>
        <begin position="15"/>
        <end position="28"/>
    </location>
</feature>
<sequence length="261" mass="28751">MNILNQKRPEKNLSRILSKNSGRNSTGKITIRHQGGRQKRYYRQIDFRRDKTGVAGRVVAFEYDPNRNVHLALVHYSDGEKRYILSPIGLELGKIVVAGLEVESNIGNALPMSKIPIGMPIHNVELHPGRGGQIVRGAGTMATILAREGGFVHLKLPSGEIRKVRENGMATVGQLGNQAWKDTPIGKAGRARLLGRRPSVRGTAMHPGSHPHGGGEGRSGEGLKSSKTPWGKIARGLITRKRGKYSDRYIISRRKKKGRIK</sequence>